<keyword evidence="1" id="KW-0521">NADP</keyword>
<dbReference type="SUPFAM" id="SSF51735">
    <property type="entry name" value="NAD(P)-binding Rossmann-fold domains"/>
    <property type="match status" value="1"/>
</dbReference>
<reference evidence="4 5" key="1">
    <citation type="journal article" date="2019" name="Int. J. Syst. Evol. Microbiol.">
        <title>The Global Catalogue of Microorganisms (GCM) 10K type strain sequencing project: providing services to taxonomists for standard genome sequencing and annotation.</title>
        <authorList>
            <consortium name="The Broad Institute Genomics Platform"/>
            <consortium name="The Broad Institute Genome Sequencing Center for Infectious Disease"/>
            <person name="Wu L."/>
            <person name="Ma J."/>
        </authorList>
    </citation>
    <scope>NUCLEOTIDE SEQUENCE [LARGE SCALE GENOMIC DNA]</scope>
    <source>
        <strain evidence="4 5">JCM 13929</strain>
    </source>
</reference>
<evidence type="ECO:0000259" key="3">
    <source>
        <dbReference type="SMART" id="SM00829"/>
    </source>
</evidence>
<dbReference type="InterPro" id="IPR036291">
    <property type="entry name" value="NAD(P)-bd_dom_sf"/>
</dbReference>
<dbReference type="EMBL" id="BAAAMU010000166">
    <property type="protein sequence ID" value="GAA1689664.1"/>
    <property type="molecule type" value="Genomic_DNA"/>
</dbReference>
<dbReference type="CDD" id="cd05276">
    <property type="entry name" value="p53_inducible_oxidoreductase"/>
    <property type="match status" value="1"/>
</dbReference>
<organism evidence="4 5">
    <name type="scientific">Nonomuraea maheshkhaliensis</name>
    <dbReference type="NCBI Taxonomy" id="419590"/>
    <lineage>
        <taxon>Bacteria</taxon>
        <taxon>Bacillati</taxon>
        <taxon>Actinomycetota</taxon>
        <taxon>Actinomycetes</taxon>
        <taxon>Streptosporangiales</taxon>
        <taxon>Streptosporangiaceae</taxon>
        <taxon>Nonomuraea</taxon>
    </lineage>
</organism>
<dbReference type="InterPro" id="IPR011032">
    <property type="entry name" value="GroES-like_sf"/>
</dbReference>
<dbReference type="SMART" id="SM00829">
    <property type="entry name" value="PKS_ER"/>
    <property type="match status" value="1"/>
</dbReference>
<evidence type="ECO:0000313" key="4">
    <source>
        <dbReference type="EMBL" id="GAA1689664.1"/>
    </source>
</evidence>
<dbReference type="Gene3D" id="3.40.50.720">
    <property type="entry name" value="NAD(P)-binding Rossmann-like Domain"/>
    <property type="match status" value="1"/>
</dbReference>
<dbReference type="Pfam" id="PF13602">
    <property type="entry name" value="ADH_zinc_N_2"/>
    <property type="match status" value="1"/>
</dbReference>
<dbReference type="SUPFAM" id="SSF50129">
    <property type="entry name" value="GroES-like"/>
    <property type="match status" value="1"/>
</dbReference>
<dbReference type="PANTHER" id="PTHR48106">
    <property type="entry name" value="QUINONE OXIDOREDUCTASE PIG3-RELATED"/>
    <property type="match status" value="1"/>
</dbReference>
<dbReference type="InterPro" id="IPR013154">
    <property type="entry name" value="ADH-like_N"/>
</dbReference>
<dbReference type="PANTHER" id="PTHR48106:SF8">
    <property type="entry name" value="OS02G0805600 PROTEIN"/>
    <property type="match status" value="1"/>
</dbReference>
<dbReference type="Gene3D" id="3.90.180.10">
    <property type="entry name" value="Medium-chain alcohol dehydrogenases, catalytic domain"/>
    <property type="match status" value="1"/>
</dbReference>
<dbReference type="InterPro" id="IPR014189">
    <property type="entry name" value="Quinone_OxRdtase_PIG3"/>
</dbReference>
<evidence type="ECO:0000256" key="1">
    <source>
        <dbReference type="ARBA" id="ARBA00022857"/>
    </source>
</evidence>
<keyword evidence="2" id="KW-0560">Oxidoreductase</keyword>
<protein>
    <submittedName>
        <fullName evidence="4">NAD(P)H-quinone oxidoreductase</fullName>
    </submittedName>
</protein>
<comment type="caution">
    <text evidence="4">The sequence shown here is derived from an EMBL/GenBank/DDBJ whole genome shotgun (WGS) entry which is preliminary data.</text>
</comment>
<dbReference type="RefSeq" id="WP_346114493.1">
    <property type="nucleotide sequence ID" value="NZ_BAAAMU010000166.1"/>
</dbReference>
<evidence type="ECO:0000256" key="2">
    <source>
        <dbReference type="ARBA" id="ARBA00023002"/>
    </source>
</evidence>
<sequence length="324" mass="33489">MKAVVVRTPGTPDVLEWVTVEAPRPGPGELVIDVRATGVNKADLLQRQGMYPVPADDSPLLGLECSGSISAVGVGVAGWAVGDEVCALLNGGGYAQSVSVPAGQVLPKPANLSFVQAASLPEAACTVYSNIAMLARLKPGETFLVHGATSGIGSFASQWAKASGARVLATAGTPHKVARSAEFGADVTINYREEDFATEVWKATQGHGADVILDIVGGPYLARNVRALAAGGRLVMIGGDVSPTALDIGELMAKRGSVAATTLRSRSHRQKAEIVAAVRANVWPMVADGRIRPIVDTVLPMHDAAQAHQLLADGKVVGKVVLTV</sequence>
<dbReference type="Proteomes" id="UP001500064">
    <property type="component" value="Unassembled WGS sequence"/>
</dbReference>
<name>A0ABN2HKW7_9ACTN</name>
<evidence type="ECO:0000313" key="5">
    <source>
        <dbReference type="Proteomes" id="UP001500064"/>
    </source>
</evidence>
<proteinExistence type="predicted"/>
<dbReference type="Pfam" id="PF08240">
    <property type="entry name" value="ADH_N"/>
    <property type="match status" value="1"/>
</dbReference>
<accession>A0ABN2HKW7</accession>
<feature type="domain" description="Enoyl reductase (ER)" evidence="3">
    <location>
        <begin position="10"/>
        <end position="322"/>
    </location>
</feature>
<gene>
    <name evidence="4" type="ORF">GCM10009733_102510</name>
</gene>
<dbReference type="InterPro" id="IPR020843">
    <property type="entry name" value="ER"/>
</dbReference>
<dbReference type="NCBIfam" id="TIGR02824">
    <property type="entry name" value="quinone_pig3"/>
    <property type="match status" value="1"/>
</dbReference>
<keyword evidence="5" id="KW-1185">Reference proteome</keyword>